<dbReference type="EMBL" id="BAABJX010000020">
    <property type="protein sequence ID" value="GAA4828754.1"/>
    <property type="molecule type" value="Genomic_DNA"/>
</dbReference>
<organism evidence="1 2">
    <name type="scientific">Algivirga pacifica</name>
    <dbReference type="NCBI Taxonomy" id="1162670"/>
    <lineage>
        <taxon>Bacteria</taxon>
        <taxon>Pseudomonadati</taxon>
        <taxon>Bacteroidota</taxon>
        <taxon>Cytophagia</taxon>
        <taxon>Cytophagales</taxon>
        <taxon>Flammeovirgaceae</taxon>
        <taxon>Algivirga</taxon>
    </lineage>
</organism>
<gene>
    <name evidence="1" type="ORF">GCM10023331_12340</name>
</gene>
<reference evidence="2" key="1">
    <citation type="journal article" date="2019" name="Int. J. Syst. Evol. Microbiol.">
        <title>The Global Catalogue of Microorganisms (GCM) 10K type strain sequencing project: providing services to taxonomists for standard genome sequencing and annotation.</title>
        <authorList>
            <consortium name="The Broad Institute Genomics Platform"/>
            <consortium name="The Broad Institute Genome Sequencing Center for Infectious Disease"/>
            <person name="Wu L."/>
            <person name="Ma J."/>
        </authorList>
    </citation>
    <scope>NUCLEOTIDE SEQUENCE [LARGE SCALE GENOMIC DNA]</scope>
    <source>
        <strain evidence="2">JCM 18326</strain>
    </source>
</reference>
<accession>A0ABP9D5Q2</accession>
<dbReference type="Proteomes" id="UP001500298">
    <property type="component" value="Unassembled WGS sequence"/>
</dbReference>
<sequence length="128" mass="14992">MQGKELYEYAVIRFVPSVEREEFVNIGVILYCKFKRYIGIRYHIDEQRLNAFSKHTDCQLLKDYLEGWEKVCHGRKDGGVIAQLDMPNRFRWLAATRSTIIQSSPTHTGFCEDPEAEVDKLLEEYVLS</sequence>
<evidence type="ECO:0000313" key="1">
    <source>
        <dbReference type="EMBL" id="GAA4828754.1"/>
    </source>
</evidence>
<proteinExistence type="predicted"/>
<protein>
    <submittedName>
        <fullName evidence="1">DUF3037 domain-containing protein</fullName>
    </submittedName>
</protein>
<dbReference type="RefSeq" id="WP_345370126.1">
    <property type="nucleotide sequence ID" value="NZ_BAABJX010000020.1"/>
</dbReference>
<name>A0ABP9D5Q2_9BACT</name>
<keyword evidence="2" id="KW-1185">Reference proteome</keyword>
<dbReference type="InterPro" id="IPR021398">
    <property type="entry name" value="DUF3037"/>
</dbReference>
<dbReference type="Pfam" id="PF11236">
    <property type="entry name" value="DUF3037"/>
    <property type="match status" value="1"/>
</dbReference>
<comment type="caution">
    <text evidence="1">The sequence shown here is derived from an EMBL/GenBank/DDBJ whole genome shotgun (WGS) entry which is preliminary data.</text>
</comment>
<evidence type="ECO:0000313" key="2">
    <source>
        <dbReference type="Proteomes" id="UP001500298"/>
    </source>
</evidence>